<dbReference type="Pfam" id="PF17906">
    <property type="entry name" value="HTH_48"/>
    <property type="match status" value="1"/>
</dbReference>
<evidence type="ECO:0000313" key="3">
    <source>
        <dbReference type="EnsemblMetazoa" id="CJA37034.1"/>
    </source>
</evidence>
<feature type="signal peptide" evidence="1">
    <location>
        <begin position="1"/>
        <end position="30"/>
    </location>
</feature>
<evidence type="ECO:0000259" key="2">
    <source>
        <dbReference type="Pfam" id="PF17906"/>
    </source>
</evidence>
<reference evidence="3" key="2">
    <citation type="submission" date="2022-06" db="UniProtKB">
        <authorList>
            <consortium name="EnsemblMetazoa"/>
        </authorList>
    </citation>
    <scope>IDENTIFICATION</scope>
    <source>
        <strain evidence="3">DF5081</strain>
    </source>
</reference>
<keyword evidence="1" id="KW-0732">Signal</keyword>
<feature type="chain" id="PRO_5035884475" evidence="1">
    <location>
        <begin position="31"/>
        <end position="160"/>
    </location>
</feature>
<reference evidence="4" key="1">
    <citation type="submission" date="2010-08" db="EMBL/GenBank/DDBJ databases">
        <authorList>
            <consortium name="Caenorhabditis japonica Sequencing Consortium"/>
            <person name="Wilson R.K."/>
        </authorList>
    </citation>
    <scope>NUCLEOTIDE SEQUENCE [LARGE SCALE GENOMIC DNA]</scope>
    <source>
        <strain evidence="4">DF5081</strain>
    </source>
</reference>
<dbReference type="Gene3D" id="3.30.420.10">
    <property type="entry name" value="Ribonuclease H-like superfamily/Ribonuclease H"/>
    <property type="match status" value="1"/>
</dbReference>
<evidence type="ECO:0000313" key="4">
    <source>
        <dbReference type="Proteomes" id="UP000005237"/>
    </source>
</evidence>
<dbReference type="InterPro" id="IPR052709">
    <property type="entry name" value="Transposase-MT_Hybrid"/>
</dbReference>
<dbReference type="Pfam" id="PF01359">
    <property type="entry name" value="Transposase_1"/>
    <property type="match status" value="1"/>
</dbReference>
<dbReference type="AlphaFoldDB" id="A0A8R1IU35"/>
<dbReference type="Proteomes" id="UP000005237">
    <property type="component" value="Unassembled WGS sequence"/>
</dbReference>
<dbReference type="InterPro" id="IPR036397">
    <property type="entry name" value="RNaseH_sf"/>
</dbReference>
<sequence>MEYFRPNRNHLRHVILFLFLSNLKVPAVHRRLVQVYKAGTPHEITIRIWFGKFENKEFSLDDASCSGLSIWWSVYGVHHWELLDRGKTITAECYSAQLQKVRPKLNLSPLKVYRVHYHHDNARPNVEKTTKPLLVGARPQPQRSSGSACFWRRRNNNKQA</sequence>
<dbReference type="GO" id="GO:0003676">
    <property type="term" value="F:nucleic acid binding"/>
    <property type="evidence" value="ECO:0007669"/>
    <property type="project" value="InterPro"/>
</dbReference>
<protein>
    <submittedName>
        <fullName evidence="3">HTH_48 domain-containing protein</fullName>
    </submittedName>
</protein>
<name>A0A8R1IU35_CAEJA</name>
<accession>A0A8R1IU35</accession>
<keyword evidence="4" id="KW-1185">Reference proteome</keyword>
<dbReference type="Gene3D" id="1.10.10.1450">
    <property type="match status" value="1"/>
</dbReference>
<feature type="domain" description="Mos1 transposase HTH" evidence="2">
    <location>
        <begin position="8"/>
        <end position="56"/>
    </location>
</feature>
<dbReference type="InterPro" id="IPR041426">
    <property type="entry name" value="Mos1_HTH"/>
</dbReference>
<dbReference type="PANTHER" id="PTHR46060:SF1">
    <property type="entry name" value="MARINER MOS1 TRANSPOSASE-LIKE PROTEIN"/>
    <property type="match status" value="1"/>
</dbReference>
<dbReference type="PANTHER" id="PTHR46060">
    <property type="entry name" value="MARINER MOS1 TRANSPOSASE-LIKE PROTEIN"/>
    <property type="match status" value="1"/>
</dbReference>
<organism evidence="3 4">
    <name type="scientific">Caenorhabditis japonica</name>
    <dbReference type="NCBI Taxonomy" id="281687"/>
    <lineage>
        <taxon>Eukaryota</taxon>
        <taxon>Metazoa</taxon>
        <taxon>Ecdysozoa</taxon>
        <taxon>Nematoda</taxon>
        <taxon>Chromadorea</taxon>
        <taxon>Rhabditida</taxon>
        <taxon>Rhabditina</taxon>
        <taxon>Rhabditomorpha</taxon>
        <taxon>Rhabditoidea</taxon>
        <taxon>Rhabditidae</taxon>
        <taxon>Peloderinae</taxon>
        <taxon>Caenorhabditis</taxon>
    </lineage>
</organism>
<evidence type="ECO:0000256" key="1">
    <source>
        <dbReference type="SAM" id="SignalP"/>
    </source>
</evidence>
<dbReference type="InterPro" id="IPR001888">
    <property type="entry name" value="Transposase_1"/>
</dbReference>
<proteinExistence type="predicted"/>
<dbReference type="EnsemblMetazoa" id="CJA37034.1">
    <property type="protein sequence ID" value="CJA37034.1"/>
    <property type="gene ID" value="WBGene00212881"/>
</dbReference>